<evidence type="ECO:0000313" key="3">
    <source>
        <dbReference type="EMBL" id="KAK4794190.1"/>
    </source>
</evidence>
<keyword evidence="1" id="KW-0677">Repeat</keyword>
<dbReference type="EMBL" id="JAXQNO010000007">
    <property type="protein sequence ID" value="KAK4794190.1"/>
    <property type="molecule type" value="Genomic_DNA"/>
</dbReference>
<evidence type="ECO:0000256" key="1">
    <source>
        <dbReference type="ARBA" id="ARBA00022737"/>
    </source>
</evidence>
<protein>
    <recommendedName>
        <fullName evidence="5">Pentatricopeptide repeat-containing protein</fullName>
    </recommendedName>
</protein>
<dbReference type="Gene3D" id="1.25.40.10">
    <property type="entry name" value="Tetratricopeptide repeat domain"/>
    <property type="match status" value="2"/>
</dbReference>
<dbReference type="Pfam" id="PF01535">
    <property type="entry name" value="PPR"/>
    <property type="match status" value="2"/>
</dbReference>
<dbReference type="PANTHER" id="PTHR47493:SF1">
    <property type="entry name" value="OS08G0520200 PROTEIN"/>
    <property type="match status" value="1"/>
</dbReference>
<name>A0AAN7LWQ9_TRANT</name>
<keyword evidence="4" id="KW-1185">Reference proteome</keyword>
<evidence type="ECO:0000256" key="2">
    <source>
        <dbReference type="PROSITE-ProRule" id="PRU00708"/>
    </source>
</evidence>
<evidence type="ECO:0000313" key="4">
    <source>
        <dbReference type="Proteomes" id="UP001346149"/>
    </source>
</evidence>
<gene>
    <name evidence="3" type="ORF">SAY86_012184</name>
</gene>
<dbReference type="AlphaFoldDB" id="A0AAN7LWQ9"/>
<dbReference type="NCBIfam" id="TIGR00756">
    <property type="entry name" value="PPR"/>
    <property type="match status" value="1"/>
</dbReference>
<dbReference type="InterPro" id="IPR011990">
    <property type="entry name" value="TPR-like_helical_dom_sf"/>
</dbReference>
<dbReference type="PROSITE" id="PS51375">
    <property type="entry name" value="PPR"/>
    <property type="match status" value="1"/>
</dbReference>
<evidence type="ECO:0008006" key="5">
    <source>
        <dbReference type="Google" id="ProtNLM"/>
    </source>
</evidence>
<dbReference type="Proteomes" id="UP001346149">
    <property type="component" value="Unassembled WGS sequence"/>
</dbReference>
<reference evidence="3 4" key="1">
    <citation type="journal article" date="2023" name="Hortic Res">
        <title>Pangenome of water caltrop reveals structural variations and asymmetric subgenome divergence after allopolyploidization.</title>
        <authorList>
            <person name="Zhang X."/>
            <person name="Chen Y."/>
            <person name="Wang L."/>
            <person name="Yuan Y."/>
            <person name="Fang M."/>
            <person name="Shi L."/>
            <person name="Lu R."/>
            <person name="Comes H.P."/>
            <person name="Ma Y."/>
            <person name="Chen Y."/>
            <person name="Huang G."/>
            <person name="Zhou Y."/>
            <person name="Zheng Z."/>
            <person name="Qiu Y."/>
        </authorList>
    </citation>
    <scope>NUCLEOTIDE SEQUENCE [LARGE SCALE GENOMIC DNA]</scope>
    <source>
        <strain evidence="3">F231</strain>
    </source>
</reference>
<organism evidence="3 4">
    <name type="scientific">Trapa natans</name>
    <name type="common">Water chestnut</name>
    <dbReference type="NCBI Taxonomy" id="22666"/>
    <lineage>
        <taxon>Eukaryota</taxon>
        <taxon>Viridiplantae</taxon>
        <taxon>Streptophyta</taxon>
        <taxon>Embryophyta</taxon>
        <taxon>Tracheophyta</taxon>
        <taxon>Spermatophyta</taxon>
        <taxon>Magnoliopsida</taxon>
        <taxon>eudicotyledons</taxon>
        <taxon>Gunneridae</taxon>
        <taxon>Pentapetalae</taxon>
        <taxon>rosids</taxon>
        <taxon>malvids</taxon>
        <taxon>Myrtales</taxon>
        <taxon>Lythraceae</taxon>
        <taxon>Trapa</taxon>
    </lineage>
</organism>
<proteinExistence type="predicted"/>
<dbReference type="PANTHER" id="PTHR47493">
    <property type="entry name" value="OS08G0520200 PROTEIN"/>
    <property type="match status" value="1"/>
</dbReference>
<accession>A0AAN7LWQ9</accession>
<feature type="repeat" description="PPR" evidence="2">
    <location>
        <begin position="92"/>
        <end position="126"/>
    </location>
</feature>
<dbReference type="InterPro" id="IPR002885">
    <property type="entry name" value="PPR_rpt"/>
</dbReference>
<sequence length="430" mass="48820">MSSFFSSSYIHYLSLLQIENSATEQFWGEWQLFNFKMSLTFFTTSPYHYFHPPPIKIPRCPGHCPIITASWPSSPIVTRALIKEETCYTSPDSCPYSSLILGYARNGLLSQAMASWEQLLYSSSTPTDELLSELMDALSSAGQFGMVNRILFEESRKNPKLSPSLHSAAISCFGKAGQPHLMNETLKSMVSHGFRLDSATGDEVIRCYSIYCSLEEMEAAYSVLKRSRHLIKGRGVRSMSKAYIKNGKFFRLGELVRDVGLGRRDLGNLLWNLLLLSFAVNFKMKSLQREFLRMTGSGFIPDITTFNIRSLAFSRMSLFWDLHLSLQHMEEGEGGVVPDIVTVGCVVDAYLERKLGRNLGFALNRMSLDGPIQVLTDPLVFEAFGKGDFHSSLEAFMEFGSRKKRGWSYRELVAVYLKKQSRRDLIFWNY</sequence>
<comment type="caution">
    <text evidence="3">The sequence shown here is derived from an EMBL/GenBank/DDBJ whole genome shotgun (WGS) entry which is preliminary data.</text>
</comment>